<dbReference type="InterPro" id="IPR006554">
    <property type="entry name" value="Helicase-like_DEXD_c2"/>
</dbReference>
<evidence type="ECO:0000256" key="11">
    <source>
        <dbReference type="ARBA" id="ARBA00023204"/>
    </source>
</evidence>
<sequence length="765" mass="86006">MTEVTVTVRALALFCHRRGDIDHRFTAAPTGVQGIEGHQRLYRRRPASYQPEFAVAWDGDCEGLALRLRGRADGYDRERALVEEIKTCRVDPATIPEAVSQLHLAQGRLYAALIAAAEDLAELTVQLTWLQLDRDEEHCLQQRYSRGELDLFLQQSLQCYCRWLSRVRERCALRDQSLAQLPFPHRGFRPGQREIAERVYKCIHQAGRLLVEAPTGIGKTAAVLYPAVKALATGRHERLVFATSKITGRRAAEQTLALLAESGYAGNALTLTAKEQICLAPGKACHGEDCPYARAYYDKLPAALEAALAEPLLDRETVQTLARRFELCPYQLSLDLVPWVDVIVADVHHLFSLTPNLAQRLEEDGKRWTVLLDEAHCLPPRARQMYSAQLDKAALMAARREAPAAIKTALTALNRNLLALQKTALQRPGEHWQDTVPEQLVLGLQRVIEQVGEALAADAMVLQRRPALRDWYFAVLQFLRVLDNWGEEFRLELCRDDRPQSLRLQLHCLDPARLLGQRQAGLHALVAFSATLSPQHWALAGLGLDHSTVAYCAPSPFAPQQLQVALATHIDTRYQQRRNSLPQLAALLREWLQREPGNCLLYFPSYQYLRDCLDELERQGWPEGRHCWRQAVEQDAAARDALLQLLQQRRDVAAFCILGGAFGEGIDLPGEALCSVVVVGVGLPQVNTGNEKLRAWYQQRLGDGFAFAYLYPGMQKVSQALGRVVRRDSDHGRALLVDSRYTDPGCRALLPPWWDYCDFAAGDER</sequence>
<dbReference type="GO" id="GO:0016818">
    <property type="term" value="F:hydrolase activity, acting on acid anhydrides, in phosphorus-containing anhydrides"/>
    <property type="evidence" value="ECO:0007669"/>
    <property type="project" value="InterPro"/>
</dbReference>
<dbReference type="GO" id="GO:0003678">
    <property type="term" value="F:DNA helicase activity"/>
    <property type="evidence" value="ECO:0007669"/>
    <property type="project" value="InterPro"/>
</dbReference>
<dbReference type="Gene3D" id="1.10.275.40">
    <property type="match status" value="1"/>
</dbReference>
<dbReference type="GO" id="GO:0051539">
    <property type="term" value="F:4 iron, 4 sulfur cluster binding"/>
    <property type="evidence" value="ECO:0007669"/>
    <property type="project" value="UniProtKB-KW"/>
</dbReference>
<keyword evidence="2" id="KW-0479">Metal-binding</keyword>
<dbReference type="GO" id="GO:0006281">
    <property type="term" value="P:DNA repair"/>
    <property type="evidence" value="ECO:0007669"/>
    <property type="project" value="UniProtKB-KW"/>
</dbReference>
<reference evidence="15 16" key="1">
    <citation type="submission" date="2020-02" db="EMBL/GenBank/DDBJ databases">
        <title>Genome sequencing for Kineobactrum sp. M2.</title>
        <authorList>
            <person name="Park S.-J."/>
        </authorList>
    </citation>
    <scope>NUCLEOTIDE SEQUENCE [LARGE SCALE GENOMIC DNA]</scope>
    <source>
        <strain evidence="15 16">M2</strain>
    </source>
</reference>
<accession>A0A6C0U8H0</accession>
<evidence type="ECO:0000256" key="7">
    <source>
        <dbReference type="ARBA" id="ARBA00022840"/>
    </source>
</evidence>
<evidence type="ECO:0000313" key="15">
    <source>
        <dbReference type="EMBL" id="QIB65824.1"/>
    </source>
</evidence>
<evidence type="ECO:0000256" key="4">
    <source>
        <dbReference type="ARBA" id="ARBA00022763"/>
    </source>
</evidence>
<evidence type="ECO:0000256" key="10">
    <source>
        <dbReference type="ARBA" id="ARBA00023125"/>
    </source>
</evidence>
<keyword evidence="9" id="KW-0411">Iron-sulfur</keyword>
<dbReference type="SMART" id="SM00491">
    <property type="entry name" value="HELICc2"/>
    <property type="match status" value="1"/>
</dbReference>
<keyword evidence="4" id="KW-0227">DNA damage</keyword>
<keyword evidence="6 15" id="KW-0347">Helicase</keyword>
<dbReference type="GO" id="GO:0046872">
    <property type="term" value="F:metal ion binding"/>
    <property type="evidence" value="ECO:0007669"/>
    <property type="project" value="UniProtKB-KW"/>
</dbReference>
<feature type="domain" description="Helicase ATP-binding" evidence="14">
    <location>
        <begin position="178"/>
        <end position="430"/>
    </location>
</feature>
<keyword evidence="7" id="KW-0067">ATP-binding</keyword>
<evidence type="ECO:0000259" key="14">
    <source>
        <dbReference type="PROSITE" id="PS51193"/>
    </source>
</evidence>
<keyword evidence="11" id="KW-0234">DNA repair</keyword>
<dbReference type="PANTHER" id="PTHR11472:SF34">
    <property type="entry name" value="REGULATOR OF TELOMERE ELONGATION HELICASE 1"/>
    <property type="match status" value="1"/>
</dbReference>
<keyword evidence="12" id="KW-0413">Isomerase</keyword>
<dbReference type="Pfam" id="PF13307">
    <property type="entry name" value="Helicase_C_2"/>
    <property type="match status" value="1"/>
</dbReference>
<evidence type="ECO:0000256" key="3">
    <source>
        <dbReference type="ARBA" id="ARBA00022741"/>
    </source>
</evidence>
<keyword evidence="10" id="KW-0238">DNA-binding</keyword>
<protein>
    <submittedName>
        <fullName evidence="15">ATP-dependent DNA helicase</fullName>
    </submittedName>
</protein>
<dbReference type="PANTHER" id="PTHR11472">
    <property type="entry name" value="DNA REPAIR DEAD HELICASE RAD3/XP-D SUBFAMILY MEMBER"/>
    <property type="match status" value="1"/>
</dbReference>
<gene>
    <name evidence="15" type="ORF">G3T16_10730</name>
</gene>
<comment type="similarity">
    <text evidence="13">Belongs to the helicase family. DinG subfamily.</text>
</comment>
<dbReference type="SUPFAM" id="SSF52540">
    <property type="entry name" value="P-loop containing nucleoside triphosphate hydrolases"/>
    <property type="match status" value="1"/>
</dbReference>
<dbReference type="Gene3D" id="1.10.30.20">
    <property type="entry name" value="Bacterial XPD DNA helicase, FeS cluster domain"/>
    <property type="match status" value="1"/>
</dbReference>
<dbReference type="InterPro" id="IPR027417">
    <property type="entry name" value="P-loop_NTPase"/>
</dbReference>
<dbReference type="GO" id="GO:0005524">
    <property type="term" value="F:ATP binding"/>
    <property type="evidence" value="ECO:0007669"/>
    <property type="project" value="UniProtKB-KW"/>
</dbReference>
<dbReference type="InterPro" id="IPR042493">
    <property type="entry name" value="XPD_DNA_FeS"/>
</dbReference>
<proteinExistence type="inferred from homology"/>
<dbReference type="InterPro" id="IPR045028">
    <property type="entry name" value="DinG/Rad3-like"/>
</dbReference>
<keyword evidence="16" id="KW-1185">Reference proteome</keyword>
<dbReference type="SMART" id="SM00488">
    <property type="entry name" value="DEXDc2"/>
    <property type="match status" value="1"/>
</dbReference>
<dbReference type="Gene3D" id="3.40.50.300">
    <property type="entry name" value="P-loop containing nucleotide triphosphate hydrolases"/>
    <property type="match status" value="2"/>
</dbReference>
<evidence type="ECO:0000256" key="8">
    <source>
        <dbReference type="ARBA" id="ARBA00023004"/>
    </source>
</evidence>
<keyword evidence="1" id="KW-0004">4Fe-4S</keyword>
<evidence type="ECO:0000256" key="9">
    <source>
        <dbReference type="ARBA" id="ARBA00023014"/>
    </source>
</evidence>
<dbReference type="AlphaFoldDB" id="A0A6C0U8H0"/>
<evidence type="ECO:0000313" key="16">
    <source>
        <dbReference type="Proteomes" id="UP000477680"/>
    </source>
</evidence>
<name>A0A6C0U8H0_9GAMM</name>
<evidence type="ECO:0000256" key="5">
    <source>
        <dbReference type="ARBA" id="ARBA00022801"/>
    </source>
</evidence>
<evidence type="ECO:0000256" key="13">
    <source>
        <dbReference type="ARBA" id="ARBA00038058"/>
    </source>
</evidence>
<dbReference type="InterPro" id="IPR006555">
    <property type="entry name" value="ATP-dep_Helicase_C"/>
</dbReference>
<keyword evidence="5" id="KW-0378">Hydrolase</keyword>
<dbReference type="Proteomes" id="UP000477680">
    <property type="component" value="Chromosome"/>
</dbReference>
<keyword evidence="3" id="KW-0547">Nucleotide-binding</keyword>
<dbReference type="PROSITE" id="PS51193">
    <property type="entry name" value="HELICASE_ATP_BIND_2"/>
    <property type="match status" value="1"/>
</dbReference>
<dbReference type="Pfam" id="PF06733">
    <property type="entry name" value="DEAD_2"/>
    <property type="match status" value="1"/>
</dbReference>
<keyword evidence="8" id="KW-0408">Iron</keyword>
<organism evidence="15 16">
    <name type="scientific">Kineobactrum salinum</name>
    <dbReference type="NCBI Taxonomy" id="2708301"/>
    <lineage>
        <taxon>Bacteria</taxon>
        <taxon>Pseudomonadati</taxon>
        <taxon>Pseudomonadota</taxon>
        <taxon>Gammaproteobacteria</taxon>
        <taxon>Cellvibrionales</taxon>
        <taxon>Halieaceae</taxon>
        <taxon>Kineobactrum</taxon>
    </lineage>
</organism>
<dbReference type="GO" id="GO:0003677">
    <property type="term" value="F:DNA binding"/>
    <property type="evidence" value="ECO:0007669"/>
    <property type="project" value="UniProtKB-KW"/>
</dbReference>
<dbReference type="InterPro" id="IPR014013">
    <property type="entry name" value="Helic_SF1/SF2_ATP-bd_DinG/Rad3"/>
</dbReference>
<dbReference type="EMBL" id="CP048711">
    <property type="protein sequence ID" value="QIB65824.1"/>
    <property type="molecule type" value="Genomic_DNA"/>
</dbReference>
<dbReference type="KEGG" id="kim:G3T16_10730"/>
<evidence type="ECO:0000256" key="2">
    <source>
        <dbReference type="ARBA" id="ARBA00022723"/>
    </source>
</evidence>
<evidence type="ECO:0000256" key="12">
    <source>
        <dbReference type="ARBA" id="ARBA00023235"/>
    </source>
</evidence>
<evidence type="ECO:0000256" key="6">
    <source>
        <dbReference type="ARBA" id="ARBA00022806"/>
    </source>
</evidence>
<evidence type="ECO:0000256" key="1">
    <source>
        <dbReference type="ARBA" id="ARBA00022485"/>
    </source>
</evidence>
<dbReference type="InterPro" id="IPR010614">
    <property type="entry name" value="RAD3-like_helicase_DEAD"/>
</dbReference>
<dbReference type="RefSeq" id="WP_163495265.1">
    <property type="nucleotide sequence ID" value="NZ_CP048711.1"/>
</dbReference>